<dbReference type="KEGG" id="vbh:CMV30_06230"/>
<keyword evidence="3" id="KW-1185">Reference proteome</keyword>
<organism evidence="2 3">
    <name type="scientific">Nibricoccus aquaticus</name>
    <dbReference type="NCBI Taxonomy" id="2576891"/>
    <lineage>
        <taxon>Bacteria</taxon>
        <taxon>Pseudomonadati</taxon>
        <taxon>Verrucomicrobiota</taxon>
        <taxon>Opitutia</taxon>
        <taxon>Opitutales</taxon>
        <taxon>Opitutaceae</taxon>
        <taxon>Nibricoccus</taxon>
    </lineage>
</organism>
<dbReference type="EMBL" id="CP023344">
    <property type="protein sequence ID" value="ATC63583.1"/>
    <property type="molecule type" value="Genomic_DNA"/>
</dbReference>
<dbReference type="RefSeq" id="WP_096055215.1">
    <property type="nucleotide sequence ID" value="NZ_CP023344.1"/>
</dbReference>
<proteinExistence type="predicted"/>
<evidence type="ECO:0000313" key="2">
    <source>
        <dbReference type="EMBL" id="ATC63583.1"/>
    </source>
</evidence>
<evidence type="ECO:0000313" key="3">
    <source>
        <dbReference type="Proteomes" id="UP000217265"/>
    </source>
</evidence>
<keyword evidence="1" id="KW-1133">Transmembrane helix</keyword>
<dbReference type="Proteomes" id="UP000217265">
    <property type="component" value="Chromosome"/>
</dbReference>
<keyword evidence="1" id="KW-0472">Membrane</keyword>
<evidence type="ECO:0000256" key="1">
    <source>
        <dbReference type="SAM" id="Phobius"/>
    </source>
</evidence>
<name>A0A290Q571_9BACT</name>
<reference evidence="2 3" key="1">
    <citation type="submission" date="2017-09" db="EMBL/GenBank/DDBJ databases">
        <title>Complete genome sequence of Verrucomicrobial strain HZ-65, isolated from freshwater.</title>
        <authorList>
            <person name="Choi A."/>
        </authorList>
    </citation>
    <scope>NUCLEOTIDE SEQUENCE [LARGE SCALE GENOMIC DNA]</scope>
    <source>
        <strain evidence="2 3">HZ-65</strain>
    </source>
</reference>
<accession>A0A290Q571</accession>
<gene>
    <name evidence="2" type="ORF">CMV30_06230</name>
</gene>
<sequence length="66" mass="7715">MTSTTKKQLFALFIAVIFFIAACLLFPRVLAFAELAARELRYFWWLILILALGVWLAFFTGRSRRD</sequence>
<protein>
    <submittedName>
        <fullName evidence="2">Uncharacterized protein</fullName>
    </submittedName>
</protein>
<dbReference type="PROSITE" id="PS51257">
    <property type="entry name" value="PROKAR_LIPOPROTEIN"/>
    <property type="match status" value="1"/>
</dbReference>
<feature type="transmembrane region" description="Helical" evidence="1">
    <location>
        <begin position="9"/>
        <end position="30"/>
    </location>
</feature>
<dbReference type="AlphaFoldDB" id="A0A290Q571"/>
<keyword evidence="1" id="KW-0812">Transmembrane</keyword>
<feature type="transmembrane region" description="Helical" evidence="1">
    <location>
        <begin position="42"/>
        <end position="61"/>
    </location>
</feature>